<evidence type="ECO:0000313" key="2">
    <source>
        <dbReference type="EMBL" id="KZV98296.1"/>
    </source>
</evidence>
<dbReference type="PROSITE" id="PS50181">
    <property type="entry name" value="FBOX"/>
    <property type="match status" value="1"/>
</dbReference>
<dbReference type="InterPro" id="IPR036047">
    <property type="entry name" value="F-box-like_dom_sf"/>
</dbReference>
<name>A0A165LTD3_EXIGL</name>
<protein>
    <recommendedName>
        <fullName evidence="1">F-box domain-containing protein</fullName>
    </recommendedName>
</protein>
<dbReference type="InterPro" id="IPR001810">
    <property type="entry name" value="F-box_dom"/>
</dbReference>
<dbReference type="Proteomes" id="UP000077266">
    <property type="component" value="Unassembled WGS sequence"/>
</dbReference>
<feature type="domain" description="F-box" evidence="1">
    <location>
        <begin position="5"/>
        <end position="52"/>
    </location>
</feature>
<dbReference type="OrthoDB" id="3181259at2759"/>
<dbReference type="SUPFAM" id="SSF81383">
    <property type="entry name" value="F-box domain"/>
    <property type="match status" value="1"/>
</dbReference>
<dbReference type="InterPro" id="IPR032675">
    <property type="entry name" value="LRR_dom_sf"/>
</dbReference>
<evidence type="ECO:0000259" key="1">
    <source>
        <dbReference type="PROSITE" id="PS50181"/>
    </source>
</evidence>
<dbReference type="SMART" id="SM00256">
    <property type="entry name" value="FBOX"/>
    <property type="match status" value="1"/>
</dbReference>
<dbReference type="InParanoid" id="A0A165LTD3"/>
<gene>
    <name evidence="2" type="ORF">EXIGLDRAFT_313274</name>
</gene>
<reference evidence="2 3" key="1">
    <citation type="journal article" date="2016" name="Mol. Biol. Evol.">
        <title>Comparative Genomics of Early-Diverging Mushroom-Forming Fungi Provides Insights into the Origins of Lignocellulose Decay Capabilities.</title>
        <authorList>
            <person name="Nagy L.G."/>
            <person name="Riley R."/>
            <person name="Tritt A."/>
            <person name="Adam C."/>
            <person name="Daum C."/>
            <person name="Floudas D."/>
            <person name="Sun H."/>
            <person name="Yadav J.S."/>
            <person name="Pangilinan J."/>
            <person name="Larsson K.H."/>
            <person name="Matsuura K."/>
            <person name="Barry K."/>
            <person name="Labutti K."/>
            <person name="Kuo R."/>
            <person name="Ohm R.A."/>
            <person name="Bhattacharya S.S."/>
            <person name="Shirouzu T."/>
            <person name="Yoshinaga Y."/>
            <person name="Martin F.M."/>
            <person name="Grigoriev I.V."/>
            <person name="Hibbett D.S."/>
        </authorList>
    </citation>
    <scope>NUCLEOTIDE SEQUENCE [LARGE SCALE GENOMIC DNA]</scope>
    <source>
        <strain evidence="2 3">HHB12029</strain>
    </source>
</reference>
<sequence>MGDLLMPTSSLPVEILSLAFSSFDVRELFILRQVCRRWKAVVFGHPHFWRDICLNSTSNGSLQLLTLRLGNRSDRLIHITVRFTGYQRHLTSRILPILRTNLHRVRRLDVSLDELHILELYDALMTPAPNLEEVLLALHAGDCLVVLPRQTPMPPGVFGGKCPKLHRFRLRDVLLPDKPIPALKSIDELSMVYSLHTCQTFPNYVFTYFPELQRLHISAGSLRFLNSELPTSTTEGLQRLQYLELDYDDADCLKFIQLIPTSHIPDLLIIFPLEDTVYAALDALRGPFHMTFYRKSSIEFHICVQSTSLNLIRRFAELPDDYLLPHANINALLENHEFAAQLQSLTIATSLWALVTPWLPPYTTLPHLVVRVDDAIRERRGLPEEILEYPMLELLTLTLECNSGCVHIEAAEVVRFVDMITPSRTVMLKLAGVVVDNRDPSFCQRFS</sequence>
<proteinExistence type="predicted"/>
<dbReference type="Pfam" id="PF12937">
    <property type="entry name" value="F-box-like"/>
    <property type="match status" value="1"/>
</dbReference>
<dbReference type="EMBL" id="KV425920">
    <property type="protein sequence ID" value="KZV98296.1"/>
    <property type="molecule type" value="Genomic_DNA"/>
</dbReference>
<keyword evidence="3" id="KW-1185">Reference proteome</keyword>
<accession>A0A165LTD3</accession>
<dbReference type="SUPFAM" id="SSF52047">
    <property type="entry name" value="RNI-like"/>
    <property type="match status" value="1"/>
</dbReference>
<organism evidence="2 3">
    <name type="scientific">Exidia glandulosa HHB12029</name>
    <dbReference type="NCBI Taxonomy" id="1314781"/>
    <lineage>
        <taxon>Eukaryota</taxon>
        <taxon>Fungi</taxon>
        <taxon>Dikarya</taxon>
        <taxon>Basidiomycota</taxon>
        <taxon>Agaricomycotina</taxon>
        <taxon>Agaricomycetes</taxon>
        <taxon>Auriculariales</taxon>
        <taxon>Exidiaceae</taxon>
        <taxon>Exidia</taxon>
    </lineage>
</organism>
<dbReference type="AlphaFoldDB" id="A0A165LTD3"/>
<dbReference type="PANTHER" id="PTHR38926">
    <property type="entry name" value="F-BOX DOMAIN CONTAINING PROTEIN, EXPRESSED"/>
    <property type="match status" value="1"/>
</dbReference>
<dbReference type="Gene3D" id="3.80.10.10">
    <property type="entry name" value="Ribonuclease Inhibitor"/>
    <property type="match status" value="1"/>
</dbReference>
<dbReference type="Gene3D" id="1.20.1280.50">
    <property type="match status" value="1"/>
</dbReference>
<dbReference type="PANTHER" id="PTHR38926:SF72">
    <property type="entry name" value="IM:7136021-RELATED"/>
    <property type="match status" value="1"/>
</dbReference>
<evidence type="ECO:0000313" key="3">
    <source>
        <dbReference type="Proteomes" id="UP000077266"/>
    </source>
</evidence>